<evidence type="ECO:0000313" key="2">
    <source>
        <dbReference type="EMBL" id="KIL37417.1"/>
    </source>
</evidence>
<feature type="chain" id="PRO_5045831952" evidence="1">
    <location>
        <begin position="27"/>
        <end position="146"/>
    </location>
</feature>
<keyword evidence="3" id="KW-1185">Reference proteome</keyword>
<sequence>MMKGRVWSRSLAFMLLGSLMLGLAPAAVWAEAADRVGTALVEGGKALQVKVAAAVQDLKEEPWVDDPNKTETPQYYSFSGDQVLEERPDMGADRLGYASSYFSMNETSNIFPVAQKQMTLSWTDMLATWISEQEGTPKADRRPGIP</sequence>
<protein>
    <submittedName>
        <fullName evidence="2">Uncharacterized protein</fullName>
    </submittedName>
</protein>
<proteinExistence type="predicted"/>
<name>A0ABR5A932_9BACL</name>
<gene>
    <name evidence="2" type="ORF">SD71_01800</name>
</gene>
<evidence type="ECO:0000256" key="1">
    <source>
        <dbReference type="SAM" id="SignalP"/>
    </source>
</evidence>
<dbReference type="Proteomes" id="UP000054526">
    <property type="component" value="Unassembled WGS sequence"/>
</dbReference>
<dbReference type="RefSeq" id="WP_041058809.1">
    <property type="nucleotide sequence ID" value="NZ_JXAL01000001.1"/>
</dbReference>
<organism evidence="2 3">
    <name type="scientific">Cohnella kolymensis</name>
    <dbReference type="NCBI Taxonomy" id="1590652"/>
    <lineage>
        <taxon>Bacteria</taxon>
        <taxon>Bacillati</taxon>
        <taxon>Bacillota</taxon>
        <taxon>Bacilli</taxon>
        <taxon>Bacillales</taxon>
        <taxon>Paenibacillaceae</taxon>
        <taxon>Cohnella</taxon>
    </lineage>
</organism>
<accession>A0ABR5A932</accession>
<dbReference type="EMBL" id="JXAL01000001">
    <property type="protein sequence ID" value="KIL37417.1"/>
    <property type="molecule type" value="Genomic_DNA"/>
</dbReference>
<evidence type="ECO:0000313" key="3">
    <source>
        <dbReference type="Proteomes" id="UP000054526"/>
    </source>
</evidence>
<reference evidence="2 3" key="1">
    <citation type="submission" date="2014-12" db="EMBL/GenBank/DDBJ databases">
        <title>Draft genome sequence of Cohnella kolymensis strain B-2846.</title>
        <authorList>
            <person name="Karlyshev A.V."/>
            <person name="Kudryashova E.B."/>
        </authorList>
    </citation>
    <scope>NUCLEOTIDE SEQUENCE [LARGE SCALE GENOMIC DNA]</scope>
    <source>
        <strain evidence="2 3">VKM B-2846</strain>
    </source>
</reference>
<feature type="signal peptide" evidence="1">
    <location>
        <begin position="1"/>
        <end position="26"/>
    </location>
</feature>
<keyword evidence="1" id="KW-0732">Signal</keyword>
<comment type="caution">
    <text evidence="2">The sequence shown here is derived from an EMBL/GenBank/DDBJ whole genome shotgun (WGS) entry which is preliminary data.</text>
</comment>